<keyword evidence="1" id="KW-0808">Transferase</keyword>
<sequence>MRRFIVATHAYMSKGIVSSLELIMGPQENLKYFCAYVEENKPYQIELLKELDSYDPEDEIVIFTDLFGGSVNNEITKLIHERKNIHLIAGTNLILLMSMVLSDLESPIEDVIRFNIEQAKEGIVYCNDALNEDAEVELDEF</sequence>
<name>A0A7X2N3R6_9FIRM</name>
<organism evidence="3 4">
    <name type="scientific">Floccifex porci</name>
    <dbReference type="NCBI Taxonomy" id="2606629"/>
    <lineage>
        <taxon>Bacteria</taxon>
        <taxon>Bacillati</taxon>
        <taxon>Bacillota</taxon>
        <taxon>Erysipelotrichia</taxon>
        <taxon>Erysipelotrichales</taxon>
        <taxon>Erysipelotrichaceae</taxon>
        <taxon>Floccifex</taxon>
    </lineage>
</organism>
<protein>
    <submittedName>
        <fullName evidence="3">PTS system fructose subfamily transporter subunit IIA</fullName>
    </submittedName>
</protein>
<keyword evidence="4" id="KW-1185">Reference proteome</keyword>
<reference evidence="3 4" key="1">
    <citation type="submission" date="2019-08" db="EMBL/GenBank/DDBJ databases">
        <title>In-depth cultivation of the pig gut microbiome towards novel bacterial diversity and tailored functional studies.</title>
        <authorList>
            <person name="Wylensek D."/>
            <person name="Hitch T.C.A."/>
            <person name="Clavel T."/>
        </authorList>
    </citation>
    <scope>NUCLEOTIDE SEQUENCE [LARGE SCALE GENOMIC DNA]</scope>
    <source>
        <strain evidence="3 4">LKV-178-WT-2G</strain>
    </source>
</reference>
<dbReference type="PANTHER" id="PTHR33799:SF1">
    <property type="entry name" value="PTS SYSTEM MANNOSE-SPECIFIC EIIAB COMPONENT-RELATED"/>
    <property type="match status" value="1"/>
</dbReference>
<evidence type="ECO:0000256" key="1">
    <source>
        <dbReference type="ARBA" id="ARBA00022679"/>
    </source>
</evidence>
<dbReference type="InterPro" id="IPR036662">
    <property type="entry name" value="PTS_EIIA_man-typ_sf"/>
</dbReference>
<dbReference type="AlphaFoldDB" id="A0A7X2N3R6"/>
<dbReference type="GO" id="GO:0009401">
    <property type="term" value="P:phosphoenolpyruvate-dependent sugar phosphotransferase system"/>
    <property type="evidence" value="ECO:0007669"/>
    <property type="project" value="InterPro"/>
</dbReference>
<accession>A0A7X2N3R6</accession>
<proteinExistence type="predicted"/>
<dbReference type="GO" id="GO:0016740">
    <property type="term" value="F:transferase activity"/>
    <property type="evidence" value="ECO:0007669"/>
    <property type="project" value="UniProtKB-KW"/>
</dbReference>
<dbReference type="InterPro" id="IPR051471">
    <property type="entry name" value="Bacterial_PTS_sugar_comp"/>
</dbReference>
<dbReference type="GO" id="GO:0016020">
    <property type="term" value="C:membrane"/>
    <property type="evidence" value="ECO:0007669"/>
    <property type="project" value="InterPro"/>
</dbReference>
<dbReference type="Pfam" id="PF03610">
    <property type="entry name" value="EIIA-man"/>
    <property type="match status" value="1"/>
</dbReference>
<dbReference type="SUPFAM" id="SSF53062">
    <property type="entry name" value="PTS system fructose IIA component-like"/>
    <property type="match status" value="1"/>
</dbReference>
<comment type="caution">
    <text evidence="3">The sequence shown here is derived from an EMBL/GenBank/DDBJ whole genome shotgun (WGS) entry which is preliminary data.</text>
</comment>
<dbReference type="InterPro" id="IPR004701">
    <property type="entry name" value="PTS_EIIA_man-typ"/>
</dbReference>
<evidence type="ECO:0000313" key="4">
    <source>
        <dbReference type="Proteomes" id="UP000470082"/>
    </source>
</evidence>
<dbReference type="Gene3D" id="3.40.50.510">
    <property type="entry name" value="Phosphotransferase system, mannose-type IIA component"/>
    <property type="match status" value="1"/>
</dbReference>
<gene>
    <name evidence="3" type="ORF">FYJ50_07565</name>
</gene>
<dbReference type="PANTHER" id="PTHR33799">
    <property type="entry name" value="PTS PERMEASE-RELATED-RELATED"/>
    <property type="match status" value="1"/>
</dbReference>
<dbReference type="EMBL" id="VUMM01000016">
    <property type="protein sequence ID" value="MSS01949.1"/>
    <property type="molecule type" value="Genomic_DNA"/>
</dbReference>
<dbReference type="Proteomes" id="UP000470082">
    <property type="component" value="Unassembled WGS sequence"/>
</dbReference>
<dbReference type="PROSITE" id="PS51096">
    <property type="entry name" value="PTS_EIIA_TYPE_4"/>
    <property type="match status" value="1"/>
</dbReference>
<dbReference type="RefSeq" id="WP_154460696.1">
    <property type="nucleotide sequence ID" value="NZ_JAQYTQ010000043.1"/>
</dbReference>
<evidence type="ECO:0000313" key="3">
    <source>
        <dbReference type="EMBL" id="MSS01949.1"/>
    </source>
</evidence>
<feature type="domain" description="PTS EIIA type-4" evidence="2">
    <location>
        <begin position="1"/>
        <end position="123"/>
    </location>
</feature>
<evidence type="ECO:0000259" key="2">
    <source>
        <dbReference type="PROSITE" id="PS51096"/>
    </source>
</evidence>